<dbReference type="Pfam" id="PF14359">
    <property type="entry name" value="DUF4406"/>
    <property type="match status" value="1"/>
</dbReference>
<dbReference type="RefSeq" id="WP_021567619.1">
    <property type="nucleotide sequence ID" value="NZ_CAJSLR010000016.1"/>
</dbReference>
<name>A0A0P7LX85_ECOLX</name>
<dbReference type="EMBL" id="LDYI01000145">
    <property type="protein sequence ID" value="KPO06868.1"/>
    <property type="molecule type" value="Genomic_DNA"/>
</dbReference>
<evidence type="ECO:0000313" key="2">
    <source>
        <dbReference type="Proteomes" id="UP000050556"/>
    </source>
</evidence>
<dbReference type="Gene3D" id="3.40.50.10400">
    <property type="entry name" value="Hypothetical protein PA1492"/>
    <property type="match status" value="1"/>
</dbReference>
<organism evidence="1 2">
    <name type="scientific">Escherichia coli</name>
    <dbReference type="NCBI Taxonomy" id="562"/>
    <lineage>
        <taxon>Bacteria</taxon>
        <taxon>Pseudomonadati</taxon>
        <taxon>Pseudomonadota</taxon>
        <taxon>Gammaproteobacteria</taxon>
        <taxon>Enterobacterales</taxon>
        <taxon>Enterobacteriaceae</taxon>
        <taxon>Escherichia</taxon>
    </lineage>
</organism>
<sequence length="124" mass="14278">MNINKHSERKPVVFIAGPMTGYHNFNRDEFNAEARILEERGFTVLNPAILPDGLQHEQYLQITLSMLEQADAVFLLNGWEKSTGATREFDRACELGLLFLYQDWESVSIAIHRKRHPLTEVSYA</sequence>
<evidence type="ECO:0000313" key="1">
    <source>
        <dbReference type="EMBL" id="KPO06868.1"/>
    </source>
</evidence>
<dbReference type="SUPFAM" id="SSF52309">
    <property type="entry name" value="N-(deoxy)ribosyltransferase-like"/>
    <property type="match status" value="1"/>
</dbReference>
<dbReference type="PATRIC" id="fig|562.7813.peg.4436"/>
<dbReference type="InterPro" id="IPR025518">
    <property type="entry name" value="DUF4406"/>
</dbReference>
<reference evidence="1 2" key="1">
    <citation type="journal article" date="2015" name="Front. Microbiol.">
        <title>Genetic determinants of heat resistance in Escherichia coli.</title>
        <authorList>
            <person name="Mercer R.G."/>
            <person name="Zheng J."/>
            <person name="Garcia-Hernandez R."/>
            <person name="Ruan L."/>
            <person name="Ganzle M.G."/>
            <person name="McMullen L.M."/>
        </authorList>
    </citation>
    <scope>NUCLEOTIDE SEQUENCE [LARGE SCALE GENOMIC DNA]</scope>
    <source>
        <strain evidence="1 2">AW1.3</strain>
    </source>
</reference>
<protein>
    <submittedName>
        <fullName evidence="1">Uncharacterized protein</fullName>
    </submittedName>
</protein>
<dbReference type="Proteomes" id="UP000050556">
    <property type="component" value="Unassembled WGS sequence"/>
</dbReference>
<proteinExistence type="predicted"/>
<dbReference type="AlphaFoldDB" id="A0A0P7LX85"/>
<accession>A0A0P7LX85</accession>
<comment type="caution">
    <text evidence="1">The sequence shown here is derived from an EMBL/GenBank/DDBJ whole genome shotgun (WGS) entry which is preliminary data.</text>
</comment>
<gene>
    <name evidence="1" type="ORF">ACU57_22700</name>
</gene>